<feature type="transmembrane region" description="Helical" evidence="3">
    <location>
        <begin position="12"/>
        <end position="32"/>
    </location>
</feature>
<evidence type="ECO:0000256" key="2">
    <source>
        <dbReference type="SAM" id="MobiDB-lite"/>
    </source>
</evidence>
<dbReference type="InterPro" id="IPR004089">
    <property type="entry name" value="MCPsignal_dom"/>
</dbReference>
<accession>A0A644UQF1</accession>
<dbReference type="Pfam" id="PF12729">
    <property type="entry name" value="4HB_MCP_1"/>
    <property type="match status" value="1"/>
</dbReference>
<organism evidence="5">
    <name type="scientific">bioreactor metagenome</name>
    <dbReference type="NCBI Taxonomy" id="1076179"/>
    <lineage>
        <taxon>unclassified sequences</taxon>
        <taxon>metagenomes</taxon>
        <taxon>ecological metagenomes</taxon>
    </lineage>
</organism>
<reference evidence="5" key="1">
    <citation type="submission" date="2019-08" db="EMBL/GenBank/DDBJ databases">
        <authorList>
            <person name="Kucharzyk K."/>
            <person name="Murdoch R.W."/>
            <person name="Higgins S."/>
            <person name="Loffler F."/>
        </authorList>
    </citation>
    <scope>NUCLEOTIDE SEQUENCE</scope>
</reference>
<dbReference type="InterPro" id="IPR024478">
    <property type="entry name" value="HlyB_4HB_MCP"/>
</dbReference>
<feature type="compositionally biased region" description="Polar residues" evidence="2">
    <location>
        <begin position="275"/>
        <end position="286"/>
    </location>
</feature>
<dbReference type="GO" id="GO:0016020">
    <property type="term" value="C:membrane"/>
    <property type="evidence" value="ECO:0007669"/>
    <property type="project" value="InterPro"/>
</dbReference>
<evidence type="ECO:0000256" key="3">
    <source>
        <dbReference type="SAM" id="Phobius"/>
    </source>
</evidence>
<feature type="region of interest" description="Disordered" evidence="2">
    <location>
        <begin position="275"/>
        <end position="294"/>
    </location>
</feature>
<dbReference type="EMBL" id="VSSQ01000148">
    <property type="protein sequence ID" value="MPL81308.1"/>
    <property type="molecule type" value="Genomic_DNA"/>
</dbReference>
<protein>
    <recommendedName>
        <fullName evidence="4">Methyl-accepting transducer domain-containing protein</fullName>
    </recommendedName>
</protein>
<dbReference type="Pfam" id="PF00015">
    <property type="entry name" value="MCPsignal"/>
    <property type="match status" value="1"/>
</dbReference>
<keyword evidence="3" id="KW-0812">Transmembrane</keyword>
<dbReference type="SUPFAM" id="SSF58104">
    <property type="entry name" value="Methyl-accepting chemotaxis protein (MCP) signaling domain"/>
    <property type="match status" value="1"/>
</dbReference>
<keyword evidence="3" id="KW-0472">Membrane</keyword>
<evidence type="ECO:0000313" key="5">
    <source>
        <dbReference type="EMBL" id="MPL81308.1"/>
    </source>
</evidence>
<proteinExistence type="predicted"/>
<sequence length="497" mass="54748">MENIFKLKTRGKMIIGFTVIVVSTVLFSVISYTNHKRMTNVIVENSLLDTIAYELTGLRADENRLRALSLDALFNPEKISTTDIIDQIEQKQVDIIQKTKGLDSLLTPYTAEKEMMKDLTEDVHKYVSNRNIMVDLLSNGKNLEAKQLVDKEQNVLYEMIRSKSIAIETNLLEKKAMIETLTKKAERIVVWQLQVLGSILVLLVIAMAIWTLRIVRKISYEIKAGIEILGNASSDILSAVTEISAGAAETATAVTETTTTIEEVRQTAMVSNQKAQSLMESSQKASDSADKGRGSVKKLTEAIQHIDNQMNLISQTVVKLSDQNRTIAEITSTVADIADQSNLLAVNAAIEAAKAGEHGRGFTIVAQEIRSLADQSKKATQQVKEILNEINKSVNSTVGVTDQGARSVEEGIRRVKESGEVIDILADNVEDAVEAAIQISSSTRQQMAGMDQIVPAMENIKRASEQNVTGISHTQDTAQKIHLLGRNLKTIILKYNL</sequence>
<dbReference type="PANTHER" id="PTHR32089">
    <property type="entry name" value="METHYL-ACCEPTING CHEMOTAXIS PROTEIN MCPB"/>
    <property type="match status" value="1"/>
</dbReference>
<dbReference type="PROSITE" id="PS50111">
    <property type="entry name" value="CHEMOTAXIS_TRANSDUC_2"/>
    <property type="match status" value="1"/>
</dbReference>
<feature type="transmembrane region" description="Helical" evidence="3">
    <location>
        <begin position="189"/>
        <end position="212"/>
    </location>
</feature>
<dbReference type="Gene3D" id="1.10.287.950">
    <property type="entry name" value="Methyl-accepting chemotaxis protein"/>
    <property type="match status" value="1"/>
</dbReference>
<feature type="domain" description="Methyl-accepting transducer" evidence="4">
    <location>
        <begin position="225"/>
        <end position="461"/>
    </location>
</feature>
<comment type="caution">
    <text evidence="5">The sequence shown here is derived from an EMBL/GenBank/DDBJ whole genome shotgun (WGS) entry which is preliminary data.</text>
</comment>
<dbReference type="SMART" id="SM00283">
    <property type="entry name" value="MA"/>
    <property type="match status" value="1"/>
</dbReference>
<dbReference type="GO" id="GO:0007165">
    <property type="term" value="P:signal transduction"/>
    <property type="evidence" value="ECO:0007669"/>
    <property type="project" value="UniProtKB-KW"/>
</dbReference>
<dbReference type="PANTHER" id="PTHR32089:SF112">
    <property type="entry name" value="LYSOZYME-LIKE PROTEIN-RELATED"/>
    <property type="match status" value="1"/>
</dbReference>
<keyword evidence="3" id="KW-1133">Transmembrane helix</keyword>
<dbReference type="AlphaFoldDB" id="A0A644UQF1"/>
<evidence type="ECO:0000256" key="1">
    <source>
        <dbReference type="ARBA" id="ARBA00023224"/>
    </source>
</evidence>
<gene>
    <name evidence="5" type="ORF">SDC9_27223</name>
</gene>
<keyword evidence="1" id="KW-0807">Transducer</keyword>
<evidence type="ECO:0000259" key="4">
    <source>
        <dbReference type="PROSITE" id="PS50111"/>
    </source>
</evidence>
<name>A0A644UQF1_9ZZZZ</name>